<keyword evidence="1" id="KW-0812">Transmembrane</keyword>
<dbReference type="RefSeq" id="WP_380128007.1">
    <property type="nucleotide sequence ID" value="NZ_JBHSIU010000122.1"/>
</dbReference>
<keyword evidence="1" id="KW-0472">Membrane</keyword>
<proteinExistence type="predicted"/>
<name>A0ABV9WF50_9ACTN</name>
<gene>
    <name evidence="2" type="ORF">ACFPIJ_57325</name>
</gene>
<comment type="caution">
    <text evidence="2">The sequence shown here is derived from an EMBL/GenBank/DDBJ whole genome shotgun (WGS) entry which is preliminary data.</text>
</comment>
<feature type="transmembrane region" description="Helical" evidence="1">
    <location>
        <begin position="20"/>
        <end position="37"/>
    </location>
</feature>
<reference evidence="3" key="1">
    <citation type="journal article" date="2019" name="Int. J. Syst. Evol. Microbiol.">
        <title>The Global Catalogue of Microorganisms (GCM) 10K type strain sequencing project: providing services to taxonomists for standard genome sequencing and annotation.</title>
        <authorList>
            <consortium name="The Broad Institute Genomics Platform"/>
            <consortium name="The Broad Institute Genome Sequencing Center for Infectious Disease"/>
            <person name="Wu L."/>
            <person name="Ma J."/>
        </authorList>
    </citation>
    <scope>NUCLEOTIDE SEQUENCE [LARGE SCALE GENOMIC DNA]</scope>
    <source>
        <strain evidence="3">CGMCC 4.7152</strain>
    </source>
</reference>
<organism evidence="2 3">
    <name type="scientific">Dactylosporangium cerinum</name>
    <dbReference type="NCBI Taxonomy" id="1434730"/>
    <lineage>
        <taxon>Bacteria</taxon>
        <taxon>Bacillati</taxon>
        <taxon>Actinomycetota</taxon>
        <taxon>Actinomycetes</taxon>
        <taxon>Micromonosporales</taxon>
        <taxon>Micromonosporaceae</taxon>
        <taxon>Dactylosporangium</taxon>
    </lineage>
</organism>
<evidence type="ECO:0000313" key="3">
    <source>
        <dbReference type="Proteomes" id="UP001595912"/>
    </source>
</evidence>
<evidence type="ECO:0000313" key="2">
    <source>
        <dbReference type="EMBL" id="MFC5007362.1"/>
    </source>
</evidence>
<sequence>MIVLGGVGFRQGRGARAVEVLVGIAFLAYAGYLLFVFDGGRVAFVYWVLLAPVLSVVNVVRSRRAQRLQEEQLAATYAAEAAQRRANLRGDGQ</sequence>
<dbReference type="EMBL" id="JBHSIU010000122">
    <property type="protein sequence ID" value="MFC5007362.1"/>
    <property type="molecule type" value="Genomic_DNA"/>
</dbReference>
<keyword evidence="1" id="KW-1133">Transmembrane helix</keyword>
<evidence type="ECO:0008006" key="4">
    <source>
        <dbReference type="Google" id="ProtNLM"/>
    </source>
</evidence>
<dbReference type="Proteomes" id="UP001595912">
    <property type="component" value="Unassembled WGS sequence"/>
</dbReference>
<keyword evidence="3" id="KW-1185">Reference proteome</keyword>
<evidence type="ECO:0000256" key="1">
    <source>
        <dbReference type="SAM" id="Phobius"/>
    </source>
</evidence>
<protein>
    <recommendedName>
        <fullName evidence="4">Integral membrane protein</fullName>
    </recommendedName>
</protein>
<feature type="transmembrane region" description="Helical" evidence="1">
    <location>
        <begin position="43"/>
        <end position="60"/>
    </location>
</feature>
<accession>A0ABV9WF50</accession>